<evidence type="ECO:0000256" key="2">
    <source>
        <dbReference type="SAM" id="Phobius"/>
    </source>
</evidence>
<feature type="region of interest" description="Disordered" evidence="1">
    <location>
        <begin position="192"/>
        <end position="319"/>
    </location>
</feature>
<evidence type="ECO:0000313" key="4">
    <source>
        <dbReference type="Proteomes" id="UP000245884"/>
    </source>
</evidence>
<feature type="compositionally biased region" description="Polar residues" evidence="1">
    <location>
        <begin position="280"/>
        <end position="302"/>
    </location>
</feature>
<feature type="compositionally biased region" description="Acidic residues" evidence="1">
    <location>
        <begin position="213"/>
        <end position="222"/>
    </location>
</feature>
<keyword evidence="2" id="KW-1133">Transmembrane helix</keyword>
<dbReference type="EMBL" id="KZ819664">
    <property type="protein sequence ID" value="PWN29226.1"/>
    <property type="molecule type" value="Genomic_DNA"/>
</dbReference>
<feature type="transmembrane region" description="Helical" evidence="2">
    <location>
        <begin position="55"/>
        <end position="74"/>
    </location>
</feature>
<dbReference type="GeneID" id="37029973"/>
<proteinExistence type="predicted"/>
<feature type="compositionally biased region" description="Low complexity" evidence="1">
    <location>
        <begin position="120"/>
        <end position="134"/>
    </location>
</feature>
<reference evidence="3 4" key="1">
    <citation type="journal article" date="2018" name="Mol. Biol. Evol.">
        <title>Broad Genomic Sampling Reveals a Smut Pathogenic Ancestry of the Fungal Clade Ustilaginomycotina.</title>
        <authorList>
            <person name="Kijpornyongpan T."/>
            <person name="Mondo S.J."/>
            <person name="Barry K."/>
            <person name="Sandor L."/>
            <person name="Lee J."/>
            <person name="Lipzen A."/>
            <person name="Pangilinan J."/>
            <person name="LaButti K."/>
            <person name="Hainaut M."/>
            <person name="Henrissat B."/>
            <person name="Grigoriev I.V."/>
            <person name="Spatafora J.W."/>
            <person name="Aime M.C."/>
        </authorList>
    </citation>
    <scope>NUCLEOTIDE SEQUENCE [LARGE SCALE GENOMIC DNA]</scope>
    <source>
        <strain evidence="3 4">MCA 5214</strain>
    </source>
</reference>
<keyword evidence="4" id="KW-1185">Reference proteome</keyword>
<feature type="region of interest" description="Disordered" evidence="1">
    <location>
        <begin position="114"/>
        <end position="172"/>
    </location>
</feature>
<name>A0A316UV95_9BASI</name>
<gene>
    <name evidence="3" type="ORF">BDZ90DRAFT_259273</name>
</gene>
<organism evidence="3 4">
    <name type="scientific">Jaminaea rosea</name>
    <dbReference type="NCBI Taxonomy" id="1569628"/>
    <lineage>
        <taxon>Eukaryota</taxon>
        <taxon>Fungi</taxon>
        <taxon>Dikarya</taxon>
        <taxon>Basidiomycota</taxon>
        <taxon>Ustilaginomycotina</taxon>
        <taxon>Exobasidiomycetes</taxon>
        <taxon>Microstromatales</taxon>
        <taxon>Microstromatales incertae sedis</taxon>
        <taxon>Jaminaea</taxon>
    </lineage>
</organism>
<dbReference type="AlphaFoldDB" id="A0A316UV95"/>
<evidence type="ECO:0000313" key="3">
    <source>
        <dbReference type="EMBL" id="PWN29226.1"/>
    </source>
</evidence>
<evidence type="ECO:0000256" key="1">
    <source>
        <dbReference type="SAM" id="MobiDB-lite"/>
    </source>
</evidence>
<keyword evidence="2" id="KW-0472">Membrane</keyword>
<accession>A0A316UV95</accession>
<sequence>MHFTKHACLSVMNTSDPSEWGSGFLFPIPLYRTFGRAPWIPSSYAASPAAAPGDLFLPMLVAETIVIVIIAIVIPGGVKYTIVLPPGLVPRDGLEQVFSVTAHRVRVVLGLGDGNSARSAPGQGEEAAQAGALKEASRADTHEASTGQRRPGADEGRSMYAAQGQDGEGEVVAGGEEEIVVGSEKEAVARGEEEVVAGGEEEAITGMEAGEGAGDETPEGEATDTAAGAGKPAEQLAEGVVDSSASRDKAATVEDEEEQEVVDNWLPPADDLTIGDVLDQQAQAGPSSTEQGQVGESLNQPPTHDFPDAGTRGLTSAAQPRLIDQQLIDEFEREMVSSRTEEAKQSALEDNLSHYFVQSSYGSYVGDSVAAMARRMVSPGGKMTLAEMQTHILVMKRLVVPEAVVNKLSRVDLELYLRQINSTLHSQWAMNRMASLRPLWTTTEEGFRQLLRDNPELDAHKCHSAGTYLIIAVHRGAGGTRELA</sequence>
<dbReference type="RefSeq" id="XP_025363838.1">
    <property type="nucleotide sequence ID" value="XM_025508150.1"/>
</dbReference>
<keyword evidence="2" id="KW-0812">Transmembrane</keyword>
<protein>
    <submittedName>
        <fullName evidence="3">Uncharacterized protein</fullName>
    </submittedName>
</protein>
<dbReference type="Proteomes" id="UP000245884">
    <property type="component" value="Unassembled WGS sequence"/>
</dbReference>